<feature type="domain" description="Bacterial repeat" evidence="1">
    <location>
        <begin position="473"/>
        <end position="543"/>
    </location>
</feature>
<dbReference type="Proteomes" id="UP000195442">
    <property type="component" value="Unassembled WGS sequence"/>
</dbReference>
<gene>
    <name evidence="2" type="ORF">CRENPOLYSF2_3550001</name>
</gene>
<feature type="domain" description="Bacterial repeat" evidence="1">
    <location>
        <begin position="218"/>
        <end position="277"/>
    </location>
</feature>
<protein>
    <recommendedName>
        <fullName evidence="1">Bacterial repeat domain-containing protein</fullName>
    </recommendedName>
</protein>
<proteinExistence type="predicted"/>
<dbReference type="AlphaFoldDB" id="A0A1R4HC07"/>
<feature type="domain" description="Bacterial repeat" evidence="1">
    <location>
        <begin position="134"/>
        <end position="196"/>
    </location>
</feature>
<name>A0A1R4HC07_9GAMM</name>
<evidence type="ECO:0000313" key="2">
    <source>
        <dbReference type="EMBL" id="SJM93717.1"/>
    </source>
</evidence>
<feature type="domain" description="Bacterial repeat" evidence="1">
    <location>
        <begin position="283"/>
        <end position="359"/>
    </location>
</feature>
<organism evidence="2 3">
    <name type="scientific">Crenothrix polyspora</name>
    <dbReference type="NCBI Taxonomy" id="360316"/>
    <lineage>
        <taxon>Bacteria</taxon>
        <taxon>Pseudomonadati</taxon>
        <taxon>Pseudomonadota</taxon>
        <taxon>Gammaproteobacteria</taxon>
        <taxon>Methylococcales</taxon>
        <taxon>Crenotrichaceae</taxon>
        <taxon>Crenothrix</taxon>
    </lineage>
</organism>
<dbReference type="Pfam" id="PF18998">
    <property type="entry name" value="Flg_new_2"/>
    <property type="match status" value="7"/>
</dbReference>
<feature type="domain" description="Bacterial repeat" evidence="1">
    <location>
        <begin position="393"/>
        <end position="426"/>
    </location>
</feature>
<feature type="domain" description="Bacterial repeat" evidence="1">
    <location>
        <begin position="569"/>
        <end position="627"/>
    </location>
</feature>
<feature type="domain" description="Bacterial repeat" evidence="1">
    <location>
        <begin position="43"/>
        <end position="101"/>
    </location>
</feature>
<reference evidence="3" key="1">
    <citation type="submission" date="2017-02" db="EMBL/GenBank/DDBJ databases">
        <authorList>
            <person name="Daims H."/>
        </authorList>
    </citation>
    <scope>NUCLEOTIDE SEQUENCE [LARGE SCALE GENOMIC DNA]</scope>
</reference>
<accession>A0A1R4HC07</accession>
<evidence type="ECO:0000313" key="3">
    <source>
        <dbReference type="Proteomes" id="UP000195442"/>
    </source>
</evidence>
<evidence type="ECO:0000259" key="1">
    <source>
        <dbReference type="Pfam" id="PF18998"/>
    </source>
</evidence>
<dbReference type="InterPro" id="IPR044060">
    <property type="entry name" value="Bacterial_rp_domain"/>
</dbReference>
<dbReference type="EMBL" id="FUKJ01000285">
    <property type="protein sequence ID" value="SJM93717.1"/>
    <property type="molecule type" value="Genomic_DNA"/>
</dbReference>
<keyword evidence="3" id="KW-1185">Reference proteome</keyword>
<sequence>MTAAQTVTAKFVKAHSITLNVTFTEGSGKGSITSTGISCNNDGGDCTEGYLDGQAVTFTATPDKDSRFAGWVGDIGLLCQSTISQPTCKITFNENMAATFTGGAVFGPKLSLSVAKDGNGTGKVTGTPGGIDCGTTCTAKYLTGDSVTLKAVPDAGSTFTKWQGRVSAGTCSNGITASCTVTLADSESVIATFTKQSYALSVTKSGDGAGSVASSPEGIICGADCSETYLDKAVITLTATAEAGSTFTGWNGCTGTTTSCSVTMTAAKTVTATFKKIPSYLLTVAKSGNGSGSVSSSPVGIDCGTDCKESYLDSTIVTLNAISDAGSMLSGWSGGCTGTGTCSVTMTKTQTVTAKFVKKHNIALNVTFTEGSGAGSIIGTGINCNNSGGDCTEDYPDGTMTLTATPDKDSRFVGWVGDMASLCQGQGANKKPACKITFTTTMAASFTGGAVFGPKLVLNVFKDGTGTGKVTGTPGAIDCGANCTAKYLQGDTITLTAKPDADSTFTKWTSLKGVGTCYDAKTVTCKVAMNDSVIPVYATFTRKPVTLTVAKSGTGASSGTVSSSPTGITCGKDCSEPYVVNTQVTLTATVKSPATFTGWSGGGCSGTAATCTVTMTAATKVTAAFKK</sequence>